<dbReference type="EMBL" id="JRLV01000001">
    <property type="protein sequence ID" value="KGO84296.1"/>
    <property type="molecule type" value="Genomic_DNA"/>
</dbReference>
<keyword evidence="2" id="KW-1133">Transmembrane helix</keyword>
<keyword evidence="1" id="KW-0732">Signal</keyword>
<evidence type="ECO:0000259" key="3">
    <source>
        <dbReference type="Pfam" id="PF02563"/>
    </source>
</evidence>
<evidence type="ECO:0000313" key="6">
    <source>
        <dbReference type="Proteomes" id="UP000030129"/>
    </source>
</evidence>
<dbReference type="Gene3D" id="3.10.560.10">
    <property type="entry name" value="Outer membrane lipoprotein wza domain like"/>
    <property type="match status" value="1"/>
</dbReference>
<dbReference type="Gene3D" id="3.30.1950.10">
    <property type="entry name" value="wza like domain"/>
    <property type="match status" value="1"/>
</dbReference>
<keyword evidence="6" id="KW-1185">Reference proteome</keyword>
<dbReference type="Proteomes" id="UP000030129">
    <property type="component" value="Unassembled WGS sequence"/>
</dbReference>
<comment type="caution">
    <text evidence="5">The sequence shown here is derived from an EMBL/GenBank/DDBJ whole genome shotgun (WGS) entry which is preliminary data.</text>
</comment>
<dbReference type="STRING" id="1406840.Q763_00695"/>
<sequence>MKMIRKILLFFIAALLFTSCVPRKKLVYYQNLPSFEDAQQNFETRIKADDLLMIVVSAPDGAAKDFNLPITGVTGTTTFSGSIDVASSQQRIQAYTVNKNGEVQLPVLGNVKISGLTKEEALEMLNEKLSAYLKEFTINLRIVNFKVTVAGEVTRPGVVSVQTERLTLPEAIAMAGDMSIYGKRDNVLVIREIDGVKTYNYIDMTKADFINSPFYYLTQNDYVYVEPNKTRINSSGVGPNVSVLISATSILISLIALLTR</sequence>
<name>A0A0A2LY82_9FLAO</name>
<keyword evidence="5" id="KW-0762">Sugar transport</keyword>
<dbReference type="InterPro" id="IPR019554">
    <property type="entry name" value="Soluble_ligand-bd"/>
</dbReference>
<organism evidence="5 6">
    <name type="scientific">Flavobacterium beibuense F44-8</name>
    <dbReference type="NCBI Taxonomy" id="1406840"/>
    <lineage>
        <taxon>Bacteria</taxon>
        <taxon>Pseudomonadati</taxon>
        <taxon>Bacteroidota</taxon>
        <taxon>Flavobacteriia</taxon>
        <taxon>Flavobacteriales</taxon>
        <taxon>Flavobacteriaceae</taxon>
        <taxon>Flavobacterium</taxon>
    </lineage>
</organism>
<reference evidence="5 6" key="1">
    <citation type="submission" date="2013-09" db="EMBL/GenBank/DDBJ databases">
        <authorList>
            <person name="Zeng Z."/>
            <person name="Chen C."/>
        </authorList>
    </citation>
    <scope>NUCLEOTIDE SEQUENCE [LARGE SCALE GENOMIC DNA]</scope>
    <source>
        <strain evidence="5 6">F44-8</strain>
    </source>
</reference>
<dbReference type="PROSITE" id="PS51257">
    <property type="entry name" value="PROKAR_LIPOPROTEIN"/>
    <property type="match status" value="1"/>
</dbReference>
<dbReference type="PANTHER" id="PTHR33619">
    <property type="entry name" value="POLYSACCHARIDE EXPORT PROTEIN GFCE-RELATED"/>
    <property type="match status" value="1"/>
</dbReference>
<dbReference type="InterPro" id="IPR003715">
    <property type="entry name" value="Poly_export_N"/>
</dbReference>
<feature type="transmembrane region" description="Helical" evidence="2">
    <location>
        <begin position="237"/>
        <end position="258"/>
    </location>
</feature>
<evidence type="ECO:0000256" key="1">
    <source>
        <dbReference type="ARBA" id="ARBA00022729"/>
    </source>
</evidence>
<keyword evidence="2" id="KW-0472">Membrane</keyword>
<proteinExistence type="predicted"/>
<keyword evidence="5" id="KW-0813">Transport</keyword>
<dbReference type="Pfam" id="PF10531">
    <property type="entry name" value="SLBB"/>
    <property type="match status" value="1"/>
</dbReference>
<evidence type="ECO:0000313" key="5">
    <source>
        <dbReference type="EMBL" id="KGO84296.1"/>
    </source>
</evidence>
<keyword evidence="2" id="KW-0812">Transmembrane</keyword>
<dbReference type="eggNOG" id="COG1596">
    <property type="taxonomic scope" value="Bacteria"/>
</dbReference>
<evidence type="ECO:0000259" key="4">
    <source>
        <dbReference type="Pfam" id="PF10531"/>
    </source>
</evidence>
<dbReference type="PANTHER" id="PTHR33619:SF3">
    <property type="entry name" value="POLYSACCHARIDE EXPORT PROTEIN GFCE-RELATED"/>
    <property type="match status" value="1"/>
</dbReference>
<protein>
    <submittedName>
        <fullName evidence="5">Sugar transporter</fullName>
    </submittedName>
</protein>
<dbReference type="AlphaFoldDB" id="A0A0A2LY82"/>
<evidence type="ECO:0000256" key="2">
    <source>
        <dbReference type="SAM" id="Phobius"/>
    </source>
</evidence>
<dbReference type="GO" id="GO:0015159">
    <property type="term" value="F:polysaccharide transmembrane transporter activity"/>
    <property type="evidence" value="ECO:0007669"/>
    <property type="project" value="InterPro"/>
</dbReference>
<dbReference type="InterPro" id="IPR049712">
    <property type="entry name" value="Poly_export"/>
</dbReference>
<feature type="domain" description="Polysaccharide export protein N-terminal" evidence="3">
    <location>
        <begin position="40"/>
        <end position="142"/>
    </location>
</feature>
<feature type="domain" description="Soluble ligand binding" evidence="4">
    <location>
        <begin position="146"/>
        <end position="195"/>
    </location>
</feature>
<dbReference type="Pfam" id="PF02563">
    <property type="entry name" value="Poly_export"/>
    <property type="match status" value="1"/>
</dbReference>
<gene>
    <name evidence="5" type="ORF">Q763_00695</name>
</gene>
<accession>A0A0A2LY82</accession>